<keyword evidence="2" id="KW-1185">Reference proteome</keyword>
<gene>
    <name evidence="1" type="ORF">SAMN05444392_10870</name>
</gene>
<proteinExistence type="predicted"/>
<reference evidence="1 2" key="1">
    <citation type="submission" date="2016-11" db="EMBL/GenBank/DDBJ databases">
        <authorList>
            <person name="Jaros S."/>
            <person name="Januszkiewicz K."/>
            <person name="Wedrychowicz H."/>
        </authorList>
    </citation>
    <scope>NUCLEOTIDE SEQUENCE [LARGE SCALE GENOMIC DNA]</scope>
    <source>
        <strain evidence="1 2">DSM 44666</strain>
    </source>
</reference>
<protein>
    <submittedName>
        <fullName evidence="1">Uncharacterized protein</fullName>
    </submittedName>
</protein>
<accession>A0A1M4Z7V6</accession>
<dbReference type="RefSeq" id="WP_073155299.1">
    <property type="nucleotide sequence ID" value="NZ_FQVL01000008.1"/>
</dbReference>
<name>A0A1M4Z7V6_9BACL</name>
<dbReference type="EMBL" id="FQVL01000008">
    <property type="protein sequence ID" value="SHF13676.1"/>
    <property type="molecule type" value="Genomic_DNA"/>
</dbReference>
<evidence type="ECO:0000313" key="1">
    <source>
        <dbReference type="EMBL" id="SHF13676.1"/>
    </source>
</evidence>
<sequence>MKKRELAEYAERARDEMIKRIEIQMTKEVREQLPTPDIQPKEMKDPMGLVERQDPNQSNPSFSSFQEVRDGKLVFQDPNTLEEKSVSYRQMPLLESTKGKFHALEFLRQIETKELIKTVALGVRTAEKNCGSIGIELFGRLWQKVVDANRSF</sequence>
<dbReference type="Proteomes" id="UP000184476">
    <property type="component" value="Unassembled WGS sequence"/>
</dbReference>
<evidence type="ECO:0000313" key="2">
    <source>
        <dbReference type="Proteomes" id="UP000184476"/>
    </source>
</evidence>
<dbReference type="AlphaFoldDB" id="A0A1M4Z7V6"/>
<organism evidence="1 2">
    <name type="scientific">Seinonella peptonophila</name>
    <dbReference type="NCBI Taxonomy" id="112248"/>
    <lineage>
        <taxon>Bacteria</taxon>
        <taxon>Bacillati</taxon>
        <taxon>Bacillota</taxon>
        <taxon>Bacilli</taxon>
        <taxon>Bacillales</taxon>
        <taxon>Thermoactinomycetaceae</taxon>
        <taxon>Seinonella</taxon>
    </lineage>
</organism>